<dbReference type="InterPro" id="IPR021455">
    <property type="entry name" value="DUF3106"/>
</dbReference>
<name>A0A7Z7NFD1_XANCH</name>
<reference evidence="2 3" key="1">
    <citation type="submission" date="2017-10" db="EMBL/GenBank/DDBJ databases">
        <authorList>
            <person name="Regsiter A."/>
            <person name="William W."/>
        </authorList>
    </citation>
    <scope>NUCLEOTIDE SEQUENCE [LARGE SCALE GENOMIC DNA]</scope>
    <source>
        <strain evidence="2 3">CFBP6991</strain>
    </source>
</reference>
<dbReference type="Pfam" id="PF11304">
    <property type="entry name" value="DUF3106"/>
    <property type="match status" value="1"/>
</dbReference>
<evidence type="ECO:0000256" key="1">
    <source>
        <dbReference type="SAM" id="SignalP"/>
    </source>
</evidence>
<feature type="signal peptide" evidence="1">
    <location>
        <begin position="1"/>
        <end position="36"/>
    </location>
</feature>
<keyword evidence="1" id="KW-0732">Signal</keyword>
<dbReference type="EMBL" id="OCZC01000043">
    <property type="protein sequence ID" value="SOO22558.1"/>
    <property type="molecule type" value="Genomic_DNA"/>
</dbReference>
<proteinExistence type="predicted"/>
<evidence type="ECO:0008006" key="4">
    <source>
        <dbReference type="Google" id="ProtNLM"/>
    </source>
</evidence>
<dbReference type="Proteomes" id="UP000234345">
    <property type="component" value="Unassembled WGS sequence"/>
</dbReference>
<sequence>MPPRPSSLPPLWRRSMMKATKWCGLLLCAIAAVAGAQRLPTPLEESAAAPAASTSAAAAPGTSPSAAQQVARWAAMTPAQQAELRARYAAWKGLTATDRVVLRQARERLQALPEDQQRALRTQFGAMDRLHRDGWRLGSQVGAFYAQLQPLIGYVPPAQREAMLAALRSLDAGQLEQLAVLAQRTPPQERDGLREAFLAEAPATRSTWLKRQLAR</sequence>
<comment type="caution">
    <text evidence="2">The sequence shown here is derived from an EMBL/GenBank/DDBJ whole genome shotgun (WGS) entry which is preliminary data.</text>
</comment>
<organism evidence="2 3">
    <name type="scientific">Xanthomonas campestris pv. phaseoli</name>
    <dbReference type="NCBI Taxonomy" id="317013"/>
    <lineage>
        <taxon>Bacteria</taxon>
        <taxon>Pseudomonadati</taxon>
        <taxon>Pseudomonadota</taxon>
        <taxon>Gammaproteobacteria</taxon>
        <taxon>Lysobacterales</taxon>
        <taxon>Lysobacteraceae</taxon>
        <taxon>Xanthomonas</taxon>
    </lineage>
</organism>
<evidence type="ECO:0000313" key="2">
    <source>
        <dbReference type="EMBL" id="SOO22558.1"/>
    </source>
</evidence>
<dbReference type="AlphaFoldDB" id="A0A7Z7NFD1"/>
<accession>A0A7Z7NFD1</accession>
<protein>
    <recommendedName>
        <fullName evidence="4">Secreted protein</fullName>
    </recommendedName>
</protein>
<feature type="chain" id="PRO_5031384200" description="Secreted protein" evidence="1">
    <location>
        <begin position="37"/>
        <end position="215"/>
    </location>
</feature>
<evidence type="ECO:0000313" key="3">
    <source>
        <dbReference type="Proteomes" id="UP000234345"/>
    </source>
</evidence>
<gene>
    <name evidence="2" type="ORF">XFF6991_150319</name>
</gene>